<dbReference type="EMBL" id="CAJZBQ010000056">
    <property type="protein sequence ID" value="CAG9333553.1"/>
    <property type="molecule type" value="Genomic_DNA"/>
</dbReference>
<keyword evidence="10" id="KW-1185">Reference proteome</keyword>
<evidence type="ECO:0000313" key="9">
    <source>
        <dbReference type="EMBL" id="CAG9333553.1"/>
    </source>
</evidence>
<dbReference type="PANTHER" id="PTHR12822:SF2">
    <property type="entry name" value="PROTEIN YIPF"/>
    <property type="match status" value="1"/>
</dbReference>
<evidence type="ECO:0000256" key="1">
    <source>
        <dbReference type="ARBA" id="ARBA00004141"/>
    </source>
</evidence>
<comment type="similarity">
    <text evidence="2 6">Belongs to the YIP1 family.</text>
</comment>
<comment type="subcellular location">
    <subcellularLocation>
        <location evidence="6">Golgi apparatus membrane</location>
        <topology evidence="6">Multi-pass membrane protein</topology>
    </subcellularLocation>
    <subcellularLocation>
        <location evidence="1">Membrane</location>
        <topology evidence="1">Multi-pass membrane protein</topology>
    </subcellularLocation>
</comment>
<sequence>MNTDWLEEEGISSYGTLPPQNAEEKASSPKKIPELETLTIKSELSKHKIWELAYYQPYFDVDTQTVFSRLKSTVNMISDGSFFENKQPDMYVPFWTATTLIFLFAAISANSVSDTAVSQSAGAKLVSIASFMYSVAFLIPSIGYCYASHEGSSVSMIELVALYGYSLIPFLFAGIICIFSHYIVRWCAMIFGCAWASYFFYKWIPIQNDAVLESKKYAICGLASLGHILLVILANTYFF</sequence>
<name>A0AAU9K802_9CILI</name>
<proteinExistence type="inferred from homology"/>
<organism evidence="9 10">
    <name type="scientific">Blepharisma stoltei</name>
    <dbReference type="NCBI Taxonomy" id="1481888"/>
    <lineage>
        <taxon>Eukaryota</taxon>
        <taxon>Sar</taxon>
        <taxon>Alveolata</taxon>
        <taxon>Ciliophora</taxon>
        <taxon>Postciliodesmatophora</taxon>
        <taxon>Heterotrichea</taxon>
        <taxon>Heterotrichida</taxon>
        <taxon>Blepharismidae</taxon>
        <taxon>Blepharisma</taxon>
    </lineage>
</organism>
<feature type="domain" description="Yip1" evidence="8">
    <location>
        <begin position="86"/>
        <end position="232"/>
    </location>
</feature>
<evidence type="ECO:0000256" key="5">
    <source>
        <dbReference type="ARBA" id="ARBA00023136"/>
    </source>
</evidence>
<gene>
    <name evidence="9" type="ORF">BSTOLATCC_MIC58363</name>
</gene>
<dbReference type="GO" id="GO:0031267">
    <property type="term" value="F:small GTPase binding"/>
    <property type="evidence" value="ECO:0007669"/>
    <property type="project" value="InterPro"/>
</dbReference>
<feature type="transmembrane region" description="Helical" evidence="6">
    <location>
        <begin position="217"/>
        <end position="238"/>
    </location>
</feature>
<dbReference type="InterPro" id="IPR006977">
    <property type="entry name" value="Yip1_dom"/>
</dbReference>
<evidence type="ECO:0000256" key="6">
    <source>
        <dbReference type="RuleBase" id="RU361264"/>
    </source>
</evidence>
<dbReference type="Pfam" id="PF04893">
    <property type="entry name" value="Yip1"/>
    <property type="match status" value="1"/>
</dbReference>
<feature type="transmembrane region" description="Helical" evidence="6">
    <location>
        <begin position="91"/>
        <end position="113"/>
    </location>
</feature>
<reference evidence="9" key="1">
    <citation type="submission" date="2021-09" db="EMBL/GenBank/DDBJ databases">
        <authorList>
            <consortium name="AG Swart"/>
            <person name="Singh M."/>
            <person name="Singh A."/>
            <person name="Seah K."/>
            <person name="Emmerich C."/>
        </authorList>
    </citation>
    <scope>NUCLEOTIDE SEQUENCE</scope>
    <source>
        <strain evidence="9">ATCC30299</strain>
    </source>
</reference>
<feature type="transmembrane region" description="Helical" evidence="6">
    <location>
        <begin position="125"/>
        <end position="147"/>
    </location>
</feature>
<dbReference type="InterPro" id="IPR039765">
    <property type="entry name" value="Yip5/YIPF1/YIPF2"/>
</dbReference>
<keyword evidence="4 6" id="KW-1133">Transmembrane helix</keyword>
<evidence type="ECO:0000256" key="3">
    <source>
        <dbReference type="ARBA" id="ARBA00022692"/>
    </source>
</evidence>
<dbReference type="Proteomes" id="UP001162131">
    <property type="component" value="Unassembled WGS sequence"/>
</dbReference>
<evidence type="ECO:0000256" key="4">
    <source>
        <dbReference type="ARBA" id="ARBA00022989"/>
    </source>
</evidence>
<feature type="compositionally biased region" description="Acidic residues" evidence="7">
    <location>
        <begin position="1"/>
        <end position="10"/>
    </location>
</feature>
<evidence type="ECO:0000259" key="8">
    <source>
        <dbReference type="Pfam" id="PF04893"/>
    </source>
</evidence>
<feature type="region of interest" description="Disordered" evidence="7">
    <location>
        <begin position="1"/>
        <end position="30"/>
    </location>
</feature>
<evidence type="ECO:0000256" key="7">
    <source>
        <dbReference type="SAM" id="MobiDB-lite"/>
    </source>
</evidence>
<dbReference type="GO" id="GO:0016192">
    <property type="term" value="P:vesicle-mediated transport"/>
    <property type="evidence" value="ECO:0007669"/>
    <property type="project" value="InterPro"/>
</dbReference>
<feature type="transmembrane region" description="Helical" evidence="6">
    <location>
        <begin position="188"/>
        <end position="205"/>
    </location>
</feature>
<keyword evidence="3 6" id="KW-0812">Transmembrane</keyword>
<evidence type="ECO:0000256" key="2">
    <source>
        <dbReference type="ARBA" id="ARBA00010596"/>
    </source>
</evidence>
<feature type="transmembrane region" description="Helical" evidence="6">
    <location>
        <begin position="159"/>
        <end position="182"/>
    </location>
</feature>
<protein>
    <recommendedName>
        <fullName evidence="6">Protein YIPF</fullName>
    </recommendedName>
</protein>
<comment type="caution">
    <text evidence="9">The sequence shown here is derived from an EMBL/GenBank/DDBJ whole genome shotgun (WGS) entry which is preliminary data.</text>
</comment>
<evidence type="ECO:0000313" key="10">
    <source>
        <dbReference type="Proteomes" id="UP001162131"/>
    </source>
</evidence>
<dbReference type="AlphaFoldDB" id="A0AAU9K802"/>
<accession>A0AAU9K802</accession>
<dbReference type="GO" id="GO:0000139">
    <property type="term" value="C:Golgi membrane"/>
    <property type="evidence" value="ECO:0007669"/>
    <property type="project" value="UniProtKB-SubCell"/>
</dbReference>
<keyword evidence="5 6" id="KW-0472">Membrane</keyword>
<dbReference type="PANTHER" id="PTHR12822">
    <property type="entry name" value="PROTEIN YIPF"/>
    <property type="match status" value="1"/>
</dbReference>